<reference evidence="2 3" key="1">
    <citation type="submission" date="2019-08" db="EMBL/GenBank/DDBJ databases">
        <title>Archangium and Cystobacter genomes.</title>
        <authorList>
            <person name="Chen I.-C.K."/>
            <person name="Wielgoss S."/>
        </authorList>
    </citation>
    <scope>NUCLEOTIDE SEQUENCE [LARGE SCALE GENOMIC DNA]</scope>
    <source>
        <strain evidence="2 3">Cbm 6</strain>
    </source>
</reference>
<proteinExistence type="predicted"/>
<dbReference type="SUPFAM" id="SSF52833">
    <property type="entry name" value="Thioredoxin-like"/>
    <property type="match status" value="1"/>
</dbReference>
<feature type="transmembrane region" description="Helical" evidence="1">
    <location>
        <begin position="6"/>
        <end position="27"/>
    </location>
</feature>
<dbReference type="EMBL" id="CP043494">
    <property type="protein sequence ID" value="WNG45972.1"/>
    <property type="molecule type" value="Genomic_DNA"/>
</dbReference>
<name>A0ABY9WT44_9BACT</name>
<evidence type="ECO:0000256" key="1">
    <source>
        <dbReference type="SAM" id="Phobius"/>
    </source>
</evidence>
<organism evidence="2 3">
    <name type="scientific">Archangium minus</name>
    <dbReference type="NCBI Taxonomy" id="83450"/>
    <lineage>
        <taxon>Bacteria</taxon>
        <taxon>Pseudomonadati</taxon>
        <taxon>Myxococcota</taxon>
        <taxon>Myxococcia</taxon>
        <taxon>Myxococcales</taxon>
        <taxon>Cystobacterineae</taxon>
        <taxon>Archangiaceae</taxon>
        <taxon>Archangium</taxon>
    </lineage>
</organism>
<protein>
    <submittedName>
        <fullName evidence="2">Thioredoxin family protein</fullName>
    </submittedName>
</protein>
<keyword evidence="1" id="KW-0472">Membrane</keyword>
<dbReference type="InterPro" id="IPR036249">
    <property type="entry name" value="Thioredoxin-like_sf"/>
</dbReference>
<dbReference type="Proteomes" id="UP001611383">
    <property type="component" value="Chromosome"/>
</dbReference>
<dbReference type="RefSeq" id="WP_395821898.1">
    <property type="nucleotide sequence ID" value="NZ_CP043494.1"/>
</dbReference>
<keyword evidence="3" id="KW-1185">Reference proteome</keyword>
<accession>A0ABY9WT44</accession>
<evidence type="ECO:0000313" key="2">
    <source>
        <dbReference type="EMBL" id="WNG45972.1"/>
    </source>
</evidence>
<keyword evidence="1" id="KW-0812">Transmembrane</keyword>
<sequence length="172" mass="17927">MMELLVLGGAVLAVLVVLNLLLTFALIRRVRVLQEMVSKGPAKDPALPQPGDAVGAFQAATPQGGLLTDEALQSGVNLVGFFTTGCHPCATVRAQLLESPPKLPLMAFVEGRADDPAARELGTTLSAIAQVAYITEADSVAKAFRSAGYPTLIRVENGTVAAAGHQLRDVLP</sequence>
<evidence type="ECO:0000313" key="3">
    <source>
        <dbReference type="Proteomes" id="UP001611383"/>
    </source>
</evidence>
<gene>
    <name evidence="2" type="ORF">F0U60_19025</name>
</gene>
<keyword evidence="1" id="KW-1133">Transmembrane helix</keyword>